<dbReference type="NCBIfam" id="TIGR02550">
    <property type="entry name" value="flagell_flgL"/>
    <property type="match status" value="1"/>
</dbReference>
<dbReference type="Pfam" id="PF00669">
    <property type="entry name" value="Flagellin_N"/>
    <property type="match status" value="1"/>
</dbReference>
<dbReference type="InterPro" id="IPR001492">
    <property type="entry name" value="Flagellin"/>
</dbReference>
<dbReference type="AlphaFoldDB" id="A0A3D8PLZ0"/>
<evidence type="ECO:0000256" key="2">
    <source>
        <dbReference type="ARBA" id="ARBA00005709"/>
    </source>
</evidence>
<keyword evidence="4" id="KW-0175">Coiled coil</keyword>
<name>A0A3D8PLZ0_9BACI</name>
<accession>A0A3D8PLZ0</accession>
<comment type="subcellular location">
    <subcellularLocation>
        <location evidence="1">Bacterial flagellum</location>
    </subcellularLocation>
</comment>
<dbReference type="InterPro" id="IPR013384">
    <property type="entry name" value="Flagell_FlgL"/>
</dbReference>
<proteinExistence type="inferred from homology"/>
<evidence type="ECO:0000256" key="4">
    <source>
        <dbReference type="SAM" id="Coils"/>
    </source>
</evidence>
<dbReference type="PANTHER" id="PTHR42792:SF1">
    <property type="entry name" value="FLAGELLAR HOOK-ASSOCIATED PROTEIN 3"/>
    <property type="match status" value="1"/>
</dbReference>
<comment type="caution">
    <text evidence="7">The sequence shown here is derived from an EMBL/GenBank/DDBJ whole genome shotgun (WGS) entry which is preliminary data.</text>
</comment>
<dbReference type="GO" id="GO:0071973">
    <property type="term" value="P:bacterial-type flagellum-dependent cell motility"/>
    <property type="evidence" value="ECO:0007669"/>
    <property type="project" value="InterPro"/>
</dbReference>
<dbReference type="Proteomes" id="UP000257143">
    <property type="component" value="Unassembled WGS sequence"/>
</dbReference>
<evidence type="ECO:0000256" key="3">
    <source>
        <dbReference type="ARBA" id="ARBA00023143"/>
    </source>
</evidence>
<gene>
    <name evidence="7" type="ORF">CWR48_15845</name>
</gene>
<keyword evidence="3" id="KW-0975">Bacterial flagellum</keyword>
<dbReference type="GO" id="GO:0009424">
    <property type="term" value="C:bacterial-type flagellum hook"/>
    <property type="evidence" value="ECO:0007669"/>
    <property type="project" value="InterPro"/>
</dbReference>
<dbReference type="Pfam" id="PF00700">
    <property type="entry name" value="Flagellin_C"/>
    <property type="match status" value="1"/>
</dbReference>
<protein>
    <submittedName>
        <fullName evidence="7">Flagellar hook-associated protein FlgL</fullName>
    </submittedName>
</protein>
<sequence>MRITQSMISNNMLKNLTNSYSQLDTYMNQLSTGKKINKPSDNPVLAMNAMGYRTELLKVEQYQQTTNEVHNWYDNTDAALNQATQAMQRLRDLAVQASSDTYGENERKNVAEEVKQIKLDLIDIANTKVNDKYIFNGTNTAKAPIERLSANPDTWNISYNDAAYQFKSVEIEVSDGSSLQANVDGNKVFGSIDGEKDLFSTIDDFIAKLEGDDSLGNLDESLGEIDSSIDNIINARADLGARMNRLELVENRLSEQEIVATQTMSNNEDIDYAEVITKLITQESLHRAALSAGARIIQPTLLDFLR</sequence>
<evidence type="ECO:0000259" key="6">
    <source>
        <dbReference type="Pfam" id="PF00700"/>
    </source>
</evidence>
<reference evidence="8" key="1">
    <citation type="submission" date="2017-11" db="EMBL/GenBank/DDBJ databases">
        <authorList>
            <person name="Zhu W."/>
        </authorList>
    </citation>
    <scope>NUCLEOTIDE SEQUENCE [LARGE SCALE GENOMIC DNA]</scope>
    <source>
        <strain evidence="8">CAU 1183</strain>
    </source>
</reference>
<dbReference type="EMBL" id="PIOC01000024">
    <property type="protein sequence ID" value="RDW16517.1"/>
    <property type="molecule type" value="Genomic_DNA"/>
</dbReference>
<dbReference type="InterPro" id="IPR046358">
    <property type="entry name" value="Flagellin_C"/>
</dbReference>
<dbReference type="InterPro" id="IPR001029">
    <property type="entry name" value="Flagellin_N"/>
</dbReference>
<dbReference type="SUPFAM" id="SSF64518">
    <property type="entry name" value="Phase 1 flagellin"/>
    <property type="match status" value="1"/>
</dbReference>
<feature type="domain" description="Flagellin C-terminal" evidence="6">
    <location>
        <begin position="223"/>
        <end position="305"/>
    </location>
</feature>
<keyword evidence="7" id="KW-0282">Flagellum</keyword>
<evidence type="ECO:0000256" key="1">
    <source>
        <dbReference type="ARBA" id="ARBA00004365"/>
    </source>
</evidence>
<evidence type="ECO:0000313" key="8">
    <source>
        <dbReference type="Proteomes" id="UP000257143"/>
    </source>
</evidence>
<comment type="similarity">
    <text evidence="2">Belongs to the bacterial flagellin family.</text>
</comment>
<evidence type="ECO:0000259" key="5">
    <source>
        <dbReference type="Pfam" id="PF00669"/>
    </source>
</evidence>
<evidence type="ECO:0000313" key="7">
    <source>
        <dbReference type="EMBL" id="RDW16517.1"/>
    </source>
</evidence>
<dbReference type="Gene3D" id="1.20.1330.10">
    <property type="entry name" value="f41 fragment of flagellin, N-terminal domain"/>
    <property type="match status" value="1"/>
</dbReference>
<dbReference type="PANTHER" id="PTHR42792">
    <property type="entry name" value="FLAGELLIN"/>
    <property type="match status" value="1"/>
</dbReference>
<dbReference type="GO" id="GO:0005198">
    <property type="term" value="F:structural molecule activity"/>
    <property type="evidence" value="ECO:0007669"/>
    <property type="project" value="InterPro"/>
</dbReference>
<dbReference type="RefSeq" id="WP_115774315.1">
    <property type="nucleotide sequence ID" value="NZ_PIOC01000024.1"/>
</dbReference>
<keyword evidence="7" id="KW-0966">Cell projection</keyword>
<feature type="coiled-coil region" evidence="4">
    <location>
        <begin position="73"/>
        <end position="100"/>
    </location>
</feature>
<organism evidence="7 8">
    <name type="scientific">Oceanobacillus arenosus</name>
    <dbReference type="NCBI Taxonomy" id="1229153"/>
    <lineage>
        <taxon>Bacteria</taxon>
        <taxon>Bacillati</taxon>
        <taxon>Bacillota</taxon>
        <taxon>Bacilli</taxon>
        <taxon>Bacillales</taxon>
        <taxon>Bacillaceae</taxon>
        <taxon>Oceanobacillus</taxon>
    </lineage>
</organism>
<dbReference type="OrthoDB" id="9758307at2"/>
<keyword evidence="7" id="KW-0969">Cilium</keyword>
<feature type="domain" description="Flagellin N-terminal" evidence="5">
    <location>
        <begin position="4"/>
        <end position="140"/>
    </location>
</feature>
<keyword evidence="8" id="KW-1185">Reference proteome</keyword>